<dbReference type="GO" id="GO:0005975">
    <property type="term" value="P:carbohydrate metabolic process"/>
    <property type="evidence" value="ECO:0007669"/>
    <property type="project" value="InterPro"/>
</dbReference>
<dbReference type="InterPro" id="IPR008928">
    <property type="entry name" value="6-hairpin_glycosidase_sf"/>
</dbReference>
<evidence type="ECO:0000313" key="3">
    <source>
        <dbReference type="Proteomes" id="UP000471082"/>
    </source>
</evidence>
<gene>
    <name evidence="2" type="ORF">G3W61_34980</name>
</gene>
<protein>
    <submittedName>
        <fullName evidence="2">Glycoside hydrolase family 15 protein</fullName>
    </submittedName>
</protein>
<dbReference type="Proteomes" id="UP000471082">
    <property type="component" value="Unassembled WGS sequence"/>
</dbReference>
<dbReference type="InterPro" id="IPR012341">
    <property type="entry name" value="6hp_glycosidase-like_sf"/>
</dbReference>
<feature type="non-terminal residue" evidence="2">
    <location>
        <position position="1"/>
    </location>
</feature>
<evidence type="ECO:0000313" key="2">
    <source>
        <dbReference type="EMBL" id="NEL81471.1"/>
    </source>
</evidence>
<proteinExistence type="predicted"/>
<dbReference type="Pfam" id="PF00723">
    <property type="entry name" value="Glyco_hydro_15"/>
    <property type="match status" value="1"/>
</dbReference>
<organism evidence="2 3">
    <name type="scientific">Xanthomonas perforans</name>
    <dbReference type="NCBI Taxonomy" id="442694"/>
    <lineage>
        <taxon>Bacteria</taxon>
        <taxon>Pseudomonadati</taxon>
        <taxon>Pseudomonadota</taxon>
        <taxon>Gammaproteobacteria</taxon>
        <taxon>Lysobacterales</taxon>
        <taxon>Lysobacteraceae</taxon>
        <taxon>Xanthomonas</taxon>
    </lineage>
</organism>
<accession>A0A7X5SD09</accession>
<sequence>SLLEKVLETLETLWRLPDEGIWEIRDERRHFVHSKVMAWLAFDCGARDGITNADAAKRAHWGRIADDIRAEVLEKGVHPD</sequence>
<dbReference type="Gene3D" id="1.50.10.10">
    <property type="match status" value="1"/>
</dbReference>
<name>A0A7X5SD09_XANPE</name>
<evidence type="ECO:0000259" key="1">
    <source>
        <dbReference type="Pfam" id="PF00723"/>
    </source>
</evidence>
<dbReference type="SUPFAM" id="SSF48208">
    <property type="entry name" value="Six-hairpin glycosidases"/>
    <property type="match status" value="1"/>
</dbReference>
<feature type="non-terminal residue" evidence="2">
    <location>
        <position position="80"/>
    </location>
</feature>
<keyword evidence="2" id="KW-0378">Hydrolase</keyword>
<feature type="domain" description="GH15-like" evidence="1">
    <location>
        <begin position="4"/>
        <end position="78"/>
    </location>
</feature>
<dbReference type="EMBL" id="JAAGYU010002627">
    <property type="protein sequence ID" value="NEL81471.1"/>
    <property type="molecule type" value="Genomic_DNA"/>
</dbReference>
<dbReference type="GO" id="GO:0016787">
    <property type="term" value="F:hydrolase activity"/>
    <property type="evidence" value="ECO:0007669"/>
    <property type="project" value="UniProtKB-KW"/>
</dbReference>
<comment type="caution">
    <text evidence="2">The sequence shown here is derived from an EMBL/GenBank/DDBJ whole genome shotgun (WGS) entry which is preliminary data.</text>
</comment>
<dbReference type="AlphaFoldDB" id="A0A7X5SD09"/>
<dbReference type="InterPro" id="IPR011613">
    <property type="entry name" value="GH15-like"/>
</dbReference>
<reference evidence="2 3" key="1">
    <citation type="submission" date="2019-11" db="EMBL/GenBank/DDBJ databases">
        <title>Genome-resolved metagenomics to study the prevalence of co-infection and intraspecific heterogeneity among plant pathogen metapopulations.</title>
        <authorList>
            <person name="Newberry E."/>
            <person name="Bhandari R."/>
            <person name="Kemble J."/>
            <person name="Sikora E."/>
            <person name="Potnis N."/>
        </authorList>
    </citation>
    <scope>NUCLEOTIDE SEQUENCE [LARGE SCALE GENOMIC DNA]</scope>
    <source>
        <strain evidence="2">Xp_Tom_Tuscaloosa_18b</strain>
    </source>
</reference>